<name>A0A645I9D7_9ZZZZ</name>
<sequence length="63" mass="6944">MNKLIEKLTNLINVKTLVTFAVTFVFVYLAVRGSISAETAMTIVTMVIGFYFGTQHEQNSGGK</sequence>
<comment type="caution">
    <text evidence="2">The sequence shown here is derived from an EMBL/GenBank/DDBJ whole genome shotgun (WGS) entry which is preliminary data.</text>
</comment>
<keyword evidence="1" id="KW-0472">Membrane</keyword>
<dbReference type="EMBL" id="VSSQ01109853">
    <property type="protein sequence ID" value="MPN47957.1"/>
    <property type="molecule type" value="Genomic_DNA"/>
</dbReference>
<reference evidence="2" key="1">
    <citation type="submission" date="2019-08" db="EMBL/GenBank/DDBJ databases">
        <authorList>
            <person name="Kucharzyk K."/>
            <person name="Murdoch R.W."/>
            <person name="Higgins S."/>
            <person name="Loffler F."/>
        </authorList>
    </citation>
    <scope>NUCLEOTIDE SEQUENCE</scope>
</reference>
<proteinExistence type="predicted"/>
<accession>A0A645I9D7</accession>
<organism evidence="2">
    <name type="scientific">bioreactor metagenome</name>
    <dbReference type="NCBI Taxonomy" id="1076179"/>
    <lineage>
        <taxon>unclassified sequences</taxon>
        <taxon>metagenomes</taxon>
        <taxon>ecological metagenomes</taxon>
    </lineage>
</organism>
<gene>
    <name evidence="2" type="ORF">SDC9_195561</name>
</gene>
<keyword evidence="1" id="KW-1133">Transmembrane helix</keyword>
<feature type="transmembrane region" description="Helical" evidence="1">
    <location>
        <begin position="12"/>
        <end position="31"/>
    </location>
</feature>
<feature type="transmembrane region" description="Helical" evidence="1">
    <location>
        <begin position="37"/>
        <end position="54"/>
    </location>
</feature>
<protein>
    <submittedName>
        <fullName evidence="2">Uncharacterized protein</fullName>
    </submittedName>
</protein>
<dbReference type="AlphaFoldDB" id="A0A645I9D7"/>
<keyword evidence="1" id="KW-0812">Transmembrane</keyword>
<evidence type="ECO:0000256" key="1">
    <source>
        <dbReference type="SAM" id="Phobius"/>
    </source>
</evidence>
<evidence type="ECO:0000313" key="2">
    <source>
        <dbReference type="EMBL" id="MPN47957.1"/>
    </source>
</evidence>